<keyword evidence="2" id="KW-1185">Reference proteome</keyword>
<dbReference type="AlphaFoldDB" id="A0A1X7A5U4"/>
<dbReference type="InterPro" id="IPR021466">
    <property type="entry name" value="Put_rhamnosyl_transferase"/>
</dbReference>
<protein>
    <recommendedName>
        <fullName evidence="3">Rhamnosyl transferase</fullName>
    </recommendedName>
</protein>
<reference evidence="1 2" key="1">
    <citation type="submission" date="2017-03" db="EMBL/GenBank/DDBJ databases">
        <authorList>
            <person name="Afonso C.L."/>
            <person name="Miller P.J."/>
            <person name="Scott M.A."/>
            <person name="Spackman E."/>
            <person name="Goraichik I."/>
            <person name="Dimitrov K.M."/>
            <person name="Suarez D.L."/>
            <person name="Swayne D.E."/>
        </authorList>
    </citation>
    <scope>NUCLEOTIDE SEQUENCE [LARGE SCALE GENOMIC DNA]</scope>
    <source>
        <strain evidence="1 2">CECT 7450</strain>
    </source>
</reference>
<organism evidence="1 2">
    <name type="scientific">Roseovarius albus</name>
    <dbReference type="NCBI Taxonomy" id="1247867"/>
    <lineage>
        <taxon>Bacteria</taxon>
        <taxon>Pseudomonadati</taxon>
        <taxon>Pseudomonadota</taxon>
        <taxon>Alphaproteobacteria</taxon>
        <taxon>Rhodobacterales</taxon>
        <taxon>Roseobacteraceae</taxon>
        <taxon>Roseovarius</taxon>
    </lineage>
</organism>
<name>A0A1X7A5U4_9RHOB</name>
<gene>
    <name evidence="1" type="ORF">ROA7450_03917</name>
</gene>
<evidence type="ECO:0000313" key="1">
    <source>
        <dbReference type="EMBL" id="SLN71414.1"/>
    </source>
</evidence>
<proteinExistence type="predicted"/>
<sequence length="276" mass="31496">MQVIGICRFSYPALGGFQVEHETIQQREKYLYDPVRMEDKFRSFEFLTLPPLRAQTDPNFTFLVVIGENMPEIYVERLLDLLADIPQAIVVPRASGPHRKVMCEVVDKVRDGDTLPSLQFRMDDDDAVSVSFVARLRCAAHDLRGLIANKPCTGMDFNQGYIARADRLGLHCEKVVRTLWTPALAIAIKPEVRHCVLSYTHTKLVNRMPVTSFTGEDMFIRGHSDFNDSRQKDGLRTPKLSLLTPEEEARFKEIFNVDTDHIRAQYSCYETTVGTP</sequence>
<evidence type="ECO:0008006" key="3">
    <source>
        <dbReference type="Google" id="ProtNLM"/>
    </source>
</evidence>
<dbReference type="Pfam" id="PF11316">
    <property type="entry name" value="Rhamno_transf"/>
    <property type="match status" value="1"/>
</dbReference>
<evidence type="ECO:0000313" key="2">
    <source>
        <dbReference type="Proteomes" id="UP000193061"/>
    </source>
</evidence>
<dbReference type="Proteomes" id="UP000193061">
    <property type="component" value="Unassembled WGS sequence"/>
</dbReference>
<accession>A0A1X7A5U4</accession>
<dbReference type="EMBL" id="FWFX01000018">
    <property type="protein sequence ID" value="SLN71414.1"/>
    <property type="molecule type" value="Genomic_DNA"/>
</dbReference>